<evidence type="ECO:0008006" key="2">
    <source>
        <dbReference type="Google" id="ProtNLM"/>
    </source>
</evidence>
<protein>
    <recommendedName>
        <fullName evidence="2">3-hydroxyacyl-[acyl-carrier-protein] dehydratase FabZ</fullName>
    </recommendedName>
</protein>
<name>A0A645ISV4_9ZZZZ</name>
<reference evidence="1" key="1">
    <citation type="submission" date="2019-08" db="EMBL/GenBank/DDBJ databases">
        <authorList>
            <person name="Kucharzyk K."/>
            <person name="Murdoch R.W."/>
            <person name="Higgins S."/>
            <person name="Loffler F."/>
        </authorList>
    </citation>
    <scope>NUCLEOTIDE SEQUENCE</scope>
</reference>
<evidence type="ECO:0000313" key="1">
    <source>
        <dbReference type="EMBL" id="MPN54030.1"/>
    </source>
</evidence>
<dbReference type="Gene3D" id="3.10.129.10">
    <property type="entry name" value="Hotdog Thioesterase"/>
    <property type="match status" value="1"/>
</dbReference>
<gene>
    <name evidence="1" type="ORF">SDC9_201699</name>
</gene>
<dbReference type="SUPFAM" id="SSF54637">
    <property type="entry name" value="Thioesterase/thiol ester dehydrase-isomerase"/>
    <property type="match status" value="1"/>
</dbReference>
<accession>A0A645ISV4</accession>
<comment type="caution">
    <text evidence="1">The sequence shown here is derived from an EMBL/GenBank/DDBJ whole genome shotgun (WGS) entry which is preliminary data.</text>
</comment>
<organism evidence="1">
    <name type="scientific">bioreactor metagenome</name>
    <dbReference type="NCBI Taxonomy" id="1076179"/>
    <lineage>
        <taxon>unclassified sequences</taxon>
        <taxon>metagenomes</taxon>
        <taxon>ecological metagenomes</taxon>
    </lineage>
</organism>
<proteinExistence type="predicted"/>
<sequence>MLTGLNDVRFRHPVFPGDCLETEVRIVKQKGPFAWAEGQARVNGKVCLDAKFSFAIVEKP</sequence>
<dbReference type="InterPro" id="IPR029069">
    <property type="entry name" value="HotDog_dom_sf"/>
</dbReference>
<dbReference type="AlphaFoldDB" id="A0A645ISV4"/>
<dbReference type="EMBL" id="VSSQ01121838">
    <property type="protein sequence ID" value="MPN54030.1"/>
    <property type="molecule type" value="Genomic_DNA"/>
</dbReference>